<name>A0A5C0SK21_9EURY</name>
<dbReference type="Gene3D" id="2.40.320.10">
    <property type="entry name" value="Hypothetical Protein Pfu-838710-001"/>
    <property type="match status" value="1"/>
</dbReference>
<proteinExistence type="predicted"/>
<protein>
    <submittedName>
        <fullName evidence="2">Class IV adenylate cyclase</fullName>
    </submittedName>
</protein>
<dbReference type="PANTHER" id="PTHR21028">
    <property type="entry name" value="SI:CH211-156B7.4"/>
    <property type="match status" value="1"/>
</dbReference>
<evidence type="ECO:0000313" key="3">
    <source>
        <dbReference type="Proteomes" id="UP000322631"/>
    </source>
</evidence>
<dbReference type="GeneID" id="41608609"/>
<dbReference type="Pfam" id="PF01928">
    <property type="entry name" value="CYTH"/>
    <property type="match status" value="1"/>
</dbReference>
<evidence type="ECO:0000259" key="1">
    <source>
        <dbReference type="PROSITE" id="PS51707"/>
    </source>
</evidence>
<dbReference type="PANTHER" id="PTHR21028:SF2">
    <property type="entry name" value="CYTH DOMAIN-CONTAINING PROTEIN"/>
    <property type="match status" value="1"/>
</dbReference>
<dbReference type="InterPro" id="IPR033469">
    <property type="entry name" value="CYTH-like_dom_sf"/>
</dbReference>
<dbReference type="SUPFAM" id="SSF55154">
    <property type="entry name" value="CYTH-like phosphatases"/>
    <property type="match status" value="1"/>
</dbReference>
<dbReference type="NCBIfam" id="TIGR00318">
    <property type="entry name" value="cyaB"/>
    <property type="match status" value="1"/>
</dbReference>
<keyword evidence="3" id="KW-1185">Reference proteome</keyword>
<gene>
    <name evidence="2" type="primary">cyaB</name>
    <name evidence="2" type="ORF">FPV09_02100</name>
</gene>
<dbReference type="InterPro" id="IPR023577">
    <property type="entry name" value="CYTH_domain"/>
</dbReference>
<dbReference type="Proteomes" id="UP000322631">
    <property type="component" value="Chromosome"/>
</dbReference>
<dbReference type="CDD" id="cd07890">
    <property type="entry name" value="CYTH-like_AC_IV-like"/>
    <property type="match status" value="1"/>
</dbReference>
<reference evidence="2 3" key="1">
    <citation type="submission" date="2019-07" db="EMBL/GenBank/DDBJ databases">
        <title>Complete genome of Thermococcus acidophilus.</title>
        <authorList>
            <person name="Li X."/>
        </authorList>
    </citation>
    <scope>NUCLEOTIDE SEQUENCE [LARGE SCALE GENOMIC DNA]</scope>
    <source>
        <strain evidence="2 3">SY113</strain>
    </source>
</reference>
<dbReference type="AlphaFoldDB" id="A0A5C0SK21"/>
<organism evidence="2 3">
    <name type="scientific">Thermococcus aciditolerans</name>
    <dbReference type="NCBI Taxonomy" id="2598455"/>
    <lineage>
        <taxon>Archaea</taxon>
        <taxon>Methanobacteriati</taxon>
        <taxon>Methanobacteriota</taxon>
        <taxon>Thermococci</taxon>
        <taxon>Thermococcales</taxon>
        <taxon>Thermococcaceae</taxon>
        <taxon>Thermococcus</taxon>
    </lineage>
</organism>
<dbReference type="EMBL" id="CP041932">
    <property type="protein sequence ID" value="QEK14106.1"/>
    <property type="molecule type" value="Genomic_DNA"/>
</dbReference>
<dbReference type="PROSITE" id="PS51707">
    <property type="entry name" value="CYTH"/>
    <property type="match status" value="1"/>
</dbReference>
<sequence>MEIEVKFRIDFNQARAAIESLGADFVREELQEDLYFSLPPHELLRVRRISNLGRSFLTYKRIADPGRNEEFDEIEVEVSDFDGTVEILKRLGFREDIWIRKRRLVYRLDGVTFELNEVEGLGAFLDIEVISDNVEEAKRRIWEIAKRLGLTEDDVEPRLYQELIREGKGK</sequence>
<feature type="domain" description="CYTH" evidence="1">
    <location>
        <begin position="1"/>
        <end position="166"/>
    </location>
</feature>
<dbReference type="SMART" id="SM01118">
    <property type="entry name" value="CYTH"/>
    <property type="match status" value="1"/>
</dbReference>
<dbReference type="KEGG" id="them:FPV09_02100"/>
<dbReference type="InterPro" id="IPR008173">
    <property type="entry name" value="Adenylyl_cyclase_CyaB"/>
</dbReference>
<evidence type="ECO:0000313" key="2">
    <source>
        <dbReference type="EMBL" id="QEK14106.1"/>
    </source>
</evidence>
<accession>A0A5C0SK21</accession>
<dbReference type="RefSeq" id="WP_148882196.1">
    <property type="nucleotide sequence ID" value="NZ_CP041932.1"/>
</dbReference>